<dbReference type="Gene3D" id="1.10.10.10">
    <property type="entry name" value="Winged helix-like DNA-binding domain superfamily/Winged helix DNA-binding domain"/>
    <property type="match status" value="1"/>
</dbReference>
<dbReference type="PROSITE" id="PS50110">
    <property type="entry name" value="RESPONSE_REGULATORY"/>
    <property type="match status" value="1"/>
</dbReference>
<proteinExistence type="predicted"/>
<dbReference type="InterPro" id="IPR011006">
    <property type="entry name" value="CheY-like_superfamily"/>
</dbReference>
<dbReference type="PANTHER" id="PTHR48111:SF67">
    <property type="entry name" value="TRANSCRIPTIONAL REGULATORY PROTEIN TCTD"/>
    <property type="match status" value="1"/>
</dbReference>
<dbReference type="PANTHER" id="PTHR48111">
    <property type="entry name" value="REGULATOR OF RPOS"/>
    <property type="match status" value="1"/>
</dbReference>
<keyword evidence="2 5" id="KW-0238">DNA-binding</keyword>
<dbReference type="GO" id="GO:0005829">
    <property type="term" value="C:cytosol"/>
    <property type="evidence" value="ECO:0007669"/>
    <property type="project" value="TreeGrafter"/>
</dbReference>
<dbReference type="GO" id="GO:0000156">
    <property type="term" value="F:phosphorelay response regulator activity"/>
    <property type="evidence" value="ECO:0007669"/>
    <property type="project" value="TreeGrafter"/>
</dbReference>
<keyword evidence="4" id="KW-0597">Phosphoprotein</keyword>
<dbReference type="GO" id="GO:0000976">
    <property type="term" value="F:transcription cis-regulatory region binding"/>
    <property type="evidence" value="ECO:0007669"/>
    <property type="project" value="TreeGrafter"/>
</dbReference>
<dbReference type="GO" id="GO:0006355">
    <property type="term" value="P:regulation of DNA-templated transcription"/>
    <property type="evidence" value="ECO:0007669"/>
    <property type="project" value="InterPro"/>
</dbReference>
<keyword evidence="9" id="KW-1185">Reference proteome</keyword>
<dbReference type="GO" id="GO:0032993">
    <property type="term" value="C:protein-DNA complex"/>
    <property type="evidence" value="ECO:0007669"/>
    <property type="project" value="TreeGrafter"/>
</dbReference>
<feature type="domain" description="OmpR/PhoB-type" evidence="7">
    <location>
        <begin position="124"/>
        <end position="221"/>
    </location>
</feature>
<evidence type="ECO:0000256" key="4">
    <source>
        <dbReference type="PROSITE-ProRule" id="PRU00169"/>
    </source>
</evidence>
<dbReference type="RefSeq" id="WP_082152367.1">
    <property type="nucleotide sequence ID" value="NZ_LFTY01000001.1"/>
</dbReference>
<dbReference type="Gene3D" id="3.40.50.2300">
    <property type="match status" value="1"/>
</dbReference>
<dbReference type="SUPFAM" id="SSF52172">
    <property type="entry name" value="CheY-like"/>
    <property type="match status" value="1"/>
</dbReference>
<keyword evidence="1" id="KW-0805">Transcription regulation</keyword>
<accession>A0A0J9EBE1</accession>
<organism evidence="8 9">
    <name type="scientific">Candidatus Rhodobacter oscarellae</name>
    <dbReference type="NCBI Taxonomy" id="1675527"/>
    <lineage>
        <taxon>Bacteria</taxon>
        <taxon>Pseudomonadati</taxon>
        <taxon>Pseudomonadota</taxon>
        <taxon>Alphaproteobacteria</taxon>
        <taxon>Rhodobacterales</taxon>
        <taxon>Rhodobacter group</taxon>
        <taxon>Rhodobacter</taxon>
    </lineage>
</organism>
<evidence type="ECO:0000259" key="7">
    <source>
        <dbReference type="PROSITE" id="PS51755"/>
    </source>
</evidence>
<evidence type="ECO:0000256" key="2">
    <source>
        <dbReference type="ARBA" id="ARBA00023125"/>
    </source>
</evidence>
<dbReference type="PATRIC" id="fig|1675527.3.peg.297"/>
<dbReference type="Pfam" id="PF00486">
    <property type="entry name" value="Trans_reg_C"/>
    <property type="match status" value="1"/>
</dbReference>
<dbReference type="EMBL" id="LFTY01000001">
    <property type="protein sequence ID" value="KMW60100.1"/>
    <property type="molecule type" value="Genomic_DNA"/>
</dbReference>
<name>A0A0J9EBE1_9RHOB</name>
<evidence type="ECO:0000313" key="9">
    <source>
        <dbReference type="Proteomes" id="UP000037178"/>
    </source>
</evidence>
<dbReference type="SMART" id="SM00448">
    <property type="entry name" value="REC"/>
    <property type="match status" value="1"/>
</dbReference>
<dbReference type="SMART" id="SM00862">
    <property type="entry name" value="Trans_reg_C"/>
    <property type="match status" value="1"/>
</dbReference>
<dbReference type="InterPro" id="IPR039420">
    <property type="entry name" value="WalR-like"/>
</dbReference>
<dbReference type="PROSITE" id="PS51755">
    <property type="entry name" value="OMPR_PHOB"/>
    <property type="match status" value="1"/>
</dbReference>
<gene>
    <name evidence="8" type="ORF">AIOL_000252</name>
</gene>
<feature type="DNA-binding region" description="OmpR/PhoB-type" evidence="5">
    <location>
        <begin position="124"/>
        <end position="221"/>
    </location>
</feature>
<dbReference type="OrthoDB" id="9802426at2"/>
<evidence type="ECO:0000256" key="1">
    <source>
        <dbReference type="ARBA" id="ARBA00023015"/>
    </source>
</evidence>
<dbReference type="Pfam" id="PF00072">
    <property type="entry name" value="Response_reg"/>
    <property type="match status" value="1"/>
</dbReference>
<dbReference type="AlphaFoldDB" id="A0A0J9EBE1"/>
<keyword evidence="3" id="KW-0804">Transcription</keyword>
<comment type="caution">
    <text evidence="8">The sequence shown here is derived from an EMBL/GenBank/DDBJ whole genome shotgun (WGS) entry which is preliminary data.</text>
</comment>
<dbReference type="InterPro" id="IPR036388">
    <property type="entry name" value="WH-like_DNA-bd_sf"/>
</dbReference>
<dbReference type="STRING" id="1675527.AIOL_000252"/>
<protein>
    <submittedName>
        <fullName evidence="8">DNA-binding response regulator</fullName>
    </submittedName>
</protein>
<feature type="modified residue" description="4-aspartylphosphate" evidence="4">
    <location>
        <position position="51"/>
    </location>
</feature>
<dbReference type="InterPro" id="IPR001867">
    <property type="entry name" value="OmpR/PhoB-type_DNA-bd"/>
</dbReference>
<reference evidence="8 9" key="1">
    <citation type="submission" date="2015-06" db="EMBL/GenBank/DDBJ databases">
        <title>Draft genome sequence of an Alphaproteobacteria species associated to the Mediterranean sponge Oscarella lobularis.</title>
        <authorList>
            <person name="Jourda C."/>
            <person name="Santini S."/>
            <person name="Claverie J.-M."/>
        </authorList>
    </citation>
    <scope>NUCLEOTIDE SEQUENCE [LARGE SCALE GENOMIC DNA]</scope>
    <source>
        <strain evidence="8">IGS</strain>
    </source>
</reference>
<evidence type="ECO:0000256" key="5">
    <source>
        <dbReference type="PROSITE-ProRule" id="PRU01091"/>
    </source>
</evidence>
<evidence type="ECO:0000259" key="6">
    <source>
        <dbReference type="PROSITE" id="PS50110"/>
    </source>
</evidence>
<evidence type="ECO:0000256" key="3">
    <source>
        <dbReference type="ARBA" id="ARBA00023163"/>
    </source>
</evidence>
<sequence length="223" mass="24928">MRVLLLEDDPLLAETLVNSFKRRGDGVDHASNVEEALAAIAVQNYDALILDIRLPDGSGAEVLSKARKQGHSTPIILITGFPANEDAAQLFDLGCDDYLRKPFDLSELHARLRAILRRKEGREGTMLKLADLTVDPVSMSAWVASDEVSLTPREYSLLEIFMRSRGAMLSMAQLFEHLYSFDDAPEDVNAVQLHIARLRKKIKNSEAKIVNRRGFGYQFLASE</sequence>
<evidence type="ECO:0000313" key="8">
    <source>
        <dbReference type="EMBL" id="KMW60100.1"/>
    </source>
</evidence>
<feature type="domain" description="Response regulatory" evidence="6">
    <location>
        <begin position="2"/>
        <end position="116"/>
    </location>
</feature>
<dbReference type="CDD" id="cd00383">
    <property type="entry name" value="trans_reg_C"/>
    <property type="match status" value="1"/>
</dbReference>
<dbReference type="Proteomes" id="UP000037178">
    <property type="component" value="Unassembled WGS sequence"/>
</dbReference>
<dbReference type="InterPro" id="IPR001789">
    <property type="entry name" value="Sig_transdc_resp-reg_receiver"/>
</dbReference>